<dbReference type="eggNOG" id="ENOG5033DVP">
    <property type="taxonomic scope" value="Bacteria"/>
</dbReference>
<dbReference type="OrthoDB" id="6046808at2"/>
<dbReference type="RefSeq" id="WP_024911355.1">
    <property type="nucleotide sequence ID" value="NZ_CP007044.2"/>
</dbReference>
<evidence type="ECO:0000313" key="2">
    <source>
        <dbReference type="EMBL" id="AHG18695.1"/>
    </source>
</evidence>
<dbReference type="EMBL" id="CP007044">
    <property type="protein sequence ID" value="AHG18695.1"/>
    <property type="molecule type" value="Genomic_DNA"/>
</dbReference>
<reference evidence="2 3" key="1">
    <citation type="submission" date="2014-01" db="EMBL/GenBank/DDBJ databases">
        <title>Isolation of Serratia multitudinisentens RB-25 from Ex-Landfill site.</title>
        <authorList>
            <person name="Robson E.H.J."/>
        </authorList>
    </citation>
    <scope>NUCLEOTIDE SEQUENCE [LARGE SCALE GENOMIC DNA]</scope>
    <source>
        <strain evidence="2 3">RB-25</strain>
    </source>
</reference>
<reference evidence="2 3" key="2">
    <citation type="submission" date="2015-03" db="EMBL/GenBank/DDBJ databases">
        <authorList>
            <person name="Chan K.-G."/>
        </authorList>
    </citation>
    <scope>NUCLEOTIDE SEQUENCE [LARGE SCALE GENOMIC DNA]</scope>
    <source>
        <strain evidence="2 3">RB-25</strain>
    </source>
</reference>
<dbReference type="AlphaFoldDB" id="W0L9K4"/>
<keyword evidence="1" id="KW-0732">Signal</keyword>
<evidence type="ECO:0000256" key="1">
    <source>
        <dbReference type="SAM" id="SignalP"/>
    </source>
</evidence>
<gene>
    <name evidence="2" type="ORF">Z042_03030</name>
</gene>
<dbReference type="Proteomes" id="UP000019030">
    <property type="component" value="Chromosome"/>
</dbReference>
<dbReference type="PATRIC" id="fig|1441930.4.peg.615"/>
<sequence>MNSLRLFLIAGALFSWMAASQVSASSGVIRFVGAIVEGPCLVNVVNSTANTQCYRNGRNYTGTQALTRFNAARKELPLNLGTSEMRWVDRQQKLAIMTVVYR</sequence>
<feature type="signal peptide" evidence="1">
    <location>
        <begin position="1"/>
        <end position="24"/>
    </location>
</feature>
<dbReference type="HOGENOM" id="CLU_155233_2_0_6"/>
<dbReference type="KEGG" id="sfo:Z042_03030"/>
<organism evidence="2 3">
    <name type="scientific">Chania multitudinisentens RB-25</name>
    <dbReference type="NCBI Taxonomy" id="1441930"/>
    <lineage>
        <taxon>Bacteria</taxon>
        <taxon>Pseudomonadati</taxon>
        <taxon>Pseudomonadota</taxon>
        <taxon>Gammaproteobacteria</taxon>
        <taxon>Enterobacterales</taxon>
        <taxon>Yersiniaceae</taxon>
        <taxon>Chania</taxon>
    </lineage>
</organism>
<accession>W0L9K4</accession>
<name>W0L9K4_9GAMM</name>
<evidence type="ECO:0000313" key="3">
    <source>
        <dbReference type="Proteomes" id="UP000019030"/>
    </source>
</evidence>
<proteinExistence type="predicted"/>
<keyword evidence="3" id="KW-1185">Reference proteome</keyword>
<protein>
    <submittedName>
        <fullName evidence="2">Fimbrial protein</fullName>
    </submittedName>
</protein>
<feature type="chain" id="PRO_5004792153" evidence="1">
    <location>
        <begin position="25"/>
        <end position="102"/>
    </location>
</feature>